<keyword evidence="2" id="KW-1185">Reference proteome</keyword>
<dbReference type="Proteomes" id="UP000239425">
    <property type="component" value="Unassembled WGS sequence"/>
</dbReference>
<gene>
    <name evidence="1" type="ORF">HCUR_00913</name>
</gene>
<proteinExistence type="predicted"/>
<evidence type="ECO:0000313" key="2">
    <source>
        <dbReference type="Proteomes" id="UP000239425"/>
    </source>
</evidence>
<protein>
    <submittedName>
        <fullName evidence="1">Uncharacterized protein</fullName>
    </submittedName>
</protein>
<dbReference type="EMBL" id="PHHC01000084">
    <property type="protein sequence ID" value="PPE03683.1"/>
    <property type="molecule type" value="Genomic_DNA"/>
</dbReference>
<name>A0A2S5R8S1_9PROT</name>
<dbReference type="RefSeq" id="WP_129591908.1">
    <property type="nucleotide sequence ID" value="NZ_PHHC01000084.1"/>
</dbReference>
<accession>A0A2S5R8S1</accession>
<dbReference type="AlphaFoldDB" id="A0A2S5R8S1"/>
<evidence type="ECO:0000313" key="1">
    <source>
        <dbReference type="EMBL" id="PPE03683.1"/>
    </source>
</evidence>
<sequence>MIEIRKFAWILPQIPIMLQQKVWQTVHQFQADHVHKWTKLFNDGFRPARYLSLKETQIYQSVSTLEGGVTGEVSTVREVSL</sequence>
<reference evidence="1 2" key="1">
    <citation type="submission" date="2017-11" db="EMBL/GenBank/DDBJ databases">
        <title>Comparative genomic analysis of Holospora spp., intranuclear symbionts of paramecia.</title>
        <authorList>
            <person name="Garushyants S.K."/>
            <person name="Beliavskaya A."/>
            <person name="Malko D.B."/>
            <person name="Logacheva M.D."/>
            <person name="Rautian M.S."/>
            <person name="Gelfand M.S."/>
        </authorList>
    </citation>
    <scope>NUCLEOTIDE SEQUENCE [LARGE SCALE GENOMIC DNA]</scope>
    <source>
        <strain evidence="2">02AZ16</strain>
    </source>
</reference>
<organism evidence="1 2">
    <name type="scientific">Holospora curviuscula</name>
    <dbReference type="NCBI Taxonomy" id="1082868"/>
    <lineage>
        <taxon>Bacteria</taxon>
        <taxon>Pseudomonadati</taxon>
        <taxon>Pseudomonadota</taxon>
        <taxon>Alphaproteobacteria</taxon>
        <taxon>Holosporales</taxon>
        <taxon>Holosporaceae</taxon>
        <taxon>Holospora</taxon>
    </lineage>
</organism>
<comment type="caution">
    <text evidence="1">The sequence shown here is derived from an EMBL/GenBank/DDBJ whole genome shotgun (WGS) entry which is preliminary data.</text>
</comment>